<gene>
    <name evidence="7" type="ORF">K444DRAFT_629720</name>
</gene>
<name>A0A2J6TA21_9HELO</name>
<dbReference type="Gene3D" id="3.30.465.10">
    <property type="match status" value="1"/>
</dbReference>
<dbReference type="PANTHER" id="PTHR42973">
    <property type="entry name" value="BINDING OXIDOREDUCTASE, PUTATIVE (AFU_ORTHOLOGUE AFUA_1G17690)-RELATED"/>
    <property type="match status" value="1"/>
</dbReference>
<dbReference type="GO" id="GO:0071949">
    <property type="term" value="F:FAD binding"/>
    <property type="evidence" value="ECO:0007669"/>
    <property type="project" value="InterPro"/>
</dbReference>
<dbReference type="STRING" id="1095630.A0A2J6TA21"/>
<comment type="similarity">
    <text evidence="2">Belongs to the oxygen-dependent FAD-linked oxidoreductase family.</text>
</comment>
<dbReference type="InterPro" id="IPR036318">
    <property type="entry name" value="FAD-bd_PCMH-like_sf"/>
</dbReference>
<dbReference type="InterPro" id="IPR050416">
    <property type="entry name" value="FAD-linked_Oxidoreductase"/>
</dbReference>
<dbReference type="Proteomes" id="UP000235371">
    <property type="component" value="Unassembled WGS sequence"/>
</dbReference>
<feature type="domain" description="FAD-binding PCMH-type" evidence="6">
    <location>
        <begin position="30"/>
        <end position="201"/>
    </location>
</feature>
<dbReference type="OrthoDB" id="415825at2759"/>
<dbReference type="GO" id="GO:0016491">
    <property type="term" value="F:oxidoreductase activity"/>
    <property type="evidence" value="ECO:0007669"/>
    <property type="project" value="UniProtKB-KW"/>
</dbReference>
<dbReference type="PANTHER" id="PTHR42973:SF39">
    <property type="entry name" value="FAD-BINDING PCMH-TYPE DOMAIN-CONTAINING PROTEIN"/>
    <property type="match status" value="1"/>
</dbReference>
<dbReference type="PROSITE" id="PS51387">
    <property type="entry name" value="FAD_PCMH"/>
    <property type="match status" value="1"/>
</dbReference>
<keyword evidence="4" id="KW-0274">FAD</keyword>
<keyword evidence="3" id="KW-0285">Flavoprotein</keyword>
<dbReference type="RefSeq" id="XP_024736752.1">
    <property type="nucleotide sequence ID" value="XM_024883100.1"/>
</dbReference>
<dbReference type="Pfam" id="PF01565">
    <property type="entry name" value="FAD_binding_4"/>
    <property type="match status" value="1"/>
</dbReference>
<evidence type="ECO:0000256" key="2">
    <source>
        <dbReference type="ARBA" id="ARBA00005466"/>
    </source>
</evidence>
<comment type="cofactor">
    <cofactor evidence="1">
        <name>FAD</name>
        <dbReference type="ChEBI" id="CHEBI:57692"/>
    </cofactor>
</comment>
<dbReference type="InterPro" id="IPR006094">
    <property type="entry name" value="Oxid_FAD_bind_N"/>
</dbReference>
<evidence type="ECO:0000256" key="3">
    <source>
        <dbReference type="ARBA" id="ARBA00022630"/>
    </source>
</evidence>
<evidence type="ECO:0000259" key="6">
    <source>
        <dbReference type="PROSITE" id="PS51387"/>
    </source>
</evidence>
<evidence type="ECO:0000256" key="5">
    <source>
        <dbReference type="ARBA" id="ARBA00023002"/>
    </source>
</evidence>
<dbReference type="AlphaFoldDB" id="A0A2J6TA21"/>
<dbReference type="InParanoid" id="A0A2J6TA21"/>
<proteinExistence type="inferred from homology"/>
<dbReference type="InterPro" id="IPR006093">
    <property type="entry name" value="Oxy_OxRdtase_FAD_BS"/>
</dbReference>
<dbReference type="InterPro" id="IPR016167">
    <property type="entry name" value="FAD-bd_PCMH_sub1"/>
</dbReference>
<evidence type="ECO:0000256" key="4">
    <source>
        <dbReference type="ARBA" id="ARBA00022827"/>
    </source>
</evidence>
<dbReference type="InterPro" id="IPR016166">
    <property type="entry name" value="FAD-bd_PCMH"/>
</dbReference>
<dbReference type="GeneID" id="36591177"/>
<evidence type="ECO:0000313" key="8">
    <source>
        <dbReference type="Proteomes" id="UP000235371"/>
    </source>
</evidence>
<dbReference type="Gene3D" id="3.40.462.20">
    <property type="match status" value="1"/>
</dbReference>
<keyword evidence="8" id="KW-1185">Reference proteome</keyword>
<accession>A0A2J6TA21</accession>
<dbReference type="SUPFAM" id="SSF56176">
    <property type="entry name" value="FAD-binding/transporter-associated domain-like"/>
    <property type="match status" value="1"/>
</dbReference>
<reference evidence="7 8" key="1">
    <citation type="submission" date="2016-04" db="EMBL/GenBank/DDBJ databases">
        <title>A degradative enzymes factory behind the ericoid mycorrhizal symbiosis.</title>
        <authorList>
            <consortium name="DOE Joint Genome Institute"/>
            <person name="Martino E."/>
            <person name="Morin E."/>
            <person name="Grelet G."/>
            <person name="Kuo A."/>
            <person name="Kohler A."/>
            <person name="Daghino S."/>
            <person name="Barry K."/>
            <person name="Choi C."/>
            <person name="Cichocki N."/>
            <person name="Clum A."/>
            <person name="Copeland A."/>
            <person name="Hainaut M."/>
            <person name="Haridas S."/>
            <person name="Labutti K."/>
            <person name="Lindquist E."/>
            <person name="Lipzen A."/>
            <person name="Khouja H.-R."/>
            <person name="Murat C."/>
            <person name="Ohm R."/>
            <person name="Olson A."/>
            <person name="Spatafora J."/>
            <person name="Veneault-Fourrey C."/>
            <person name="Henrissat B."/>
            <person name="Grigoriev I."/>
            <person name="Martin F."/>
            <person name="Perotto S."/>
        </authorList>
    </citation>
    <scope>NUCLEOTIDE SEQUENCE [LARGE SCALE GENOMIC DNA]</scope>
    <source>
        <strain evidence="7 8">E</strain>
    </source>
</reference>
<dbReference type="InterPro" id="IPR016169">
    <property type="entry name" value="FAD-bd_PCMH_sub2"/>
</dbReference>
<protein>
    <submittedName>
        <fullName evidence="7">FAD binding domain protein</fullName>
    </submittedName>
</protein>
<dbReference type="EMBL" id="KZ613803">
    <property type="protein sequence ID" value="PMD59848.1"/>
    <property type="molecule type" value="Genomic_DNA"/>
</dbReference>
<keyword evidence="5" id="KW-0560">Oxidoreductase</keyword>
<dbReference type="Gene3D" id="3.30.43.10">
    <property type="entry name" value="Uridine Diphospho-n-acetylenolpyruvylglucosamine Reductase, domain 2"/>
    <property type="match status" value="1"/>
</dbReference>
<organism evidence="7 8">
    <name type="scientific">Hyaloscypha bicolor E</name>
    <dbReference type="NCBI Taxonomy" id="1095630"/>
    <lineage>
        <taxon>Eukaryota</taxon>
        <taxon>Fungi</taxon>
        <taxon>Dikarya</taxon>
        <taxon>Ascomycota</taxon>
        <taxon>Pezizomycotina</taxon>
        <taxon>Leotiomycetes</taxon>
        <taxon>Helotiales</taxon>
        <taxon>Hyaloscyphaceae</taxon>
        <taxon>Hyaloscypha</taxon>
        <taxon>Hyaloscypha bicolor</taxon>
    </lineage>
</organism>
<evidence type="ECO:0000313" key="7">
    <source>
        <dbReference type="EMBL" id="PMD59848.1"/>
    </source>
</evidence>
<dbReference type="PROSITE" id="PS00862">
    <property type="entry name" value="OX2_COVAL_FAD"/>
    <property type="match status" value="1"/>
</dbReference>
<evidence type="ECO:0000256" key="1">
    <source>
        <dbReference type="ARBA" id="ARBA00001974"/>
    </source>
</evidence>
<sequence>MTVTETKVIYRDSPTYEQARVGRVFNHRRPNRYPHGVVEATCVQDITNAVQLAKSQNLRVSVRSGGHSWAAWSVRDDAILIDLGKYKFIEYDEETKIVKVSPSTTGKMLAEHLSAKDRMFGGGHCPDVGLGGFLLQGGMGWNCRNWGWACEQIAAIDVVTAEGIALHCSEQENGDLFWAARGSGPGFPAVVTAFYLKTREAFKAMKNSVFIYPLTEYKVVMDWVQKAVHECDDSIEAVAVGIIDPVTQVPAFLTSFLTFQQTEEAALASLRHVNATHPPGAIMEAPNSPSSLLNEYCNQELANPQRHRYIAENAYIKDDADVTEVLRKAMTTLPEGSKSFTLWFPMYPCSRRELPDMALSMQSDHYMALYTVCEKEEDDERCRNWVTDVMREVERESVGAYLGDSDFQARKTRFWGVEQGRRLIEVRRKWDPEGRVCGYLDEGDRSGVEGLENVHEWQK</sequence>